<name>W1PCD4_AMBTC</name>
<gene>
    <name evidence="2" type="ORF">AMTR_s00076p00112390</name>
</gene>
<proteinExistence type="predicted"/>
<dbReference type="HOGENOM" id="CLU_2200494_0_0_1"/>
<dbReference type="AlphaFoldDB" id="W1PCD4"/>
<dbReference type="EMBL" id="KI394182">
    <property type="protein sequence ID" value="ERN04670.1"/>
    <property type="molecule type" value="Genomic_DNA"/>
</dbReference>
<evidence type="ECO:0000313" key="2">
    <source>
        <dbReference type="EMBL" id="ERN04670.1"/>
    </source>
</evidence>
<sequence length="108" mass="11519">MPGPRRDRRLDQGSSPTSPIDPSMRTSSFSSIGSNKGTSSLATSSATCASYSSTCMVKMSFIIHVESQIISPKEMLITGTLLRAPHLECHPQPQSSDCISPLSFESVG</sequence>
<evidence type="ECO:0000313" key="3">
    <source>
        <dbReference type="Proteomes" id="UP000017836"/>
    </source>
</evidence>
<feature type="region of interest" description="Disordered" evidence="1">
    <location>
        <begin position="1"/>
        <end position="42"/>
    </location>
</feature>
<dbReference type="Proteomes" id="UP000017836">
    <property type="component" value="Unassembled WGS sequence"/>
</dbReference>
<accession>W1PCD4</accession>
<feature type="compositionally biased region" description="Polar residues" evidence="1">
    <location>
        <begin position="12"/>
        <end position="37"/>
    </location>
</feature>
<organism evidence="2 3">
    <name type="scientific">Amborella trichopoda</name>
    <dbReference type="NCBI Taxonomy" id="13333"/>
    <lineage>
        <taxon>Eukaryota</taxon>
        <taxon>Viridiplantae</taxon>
        <taxon>Streptophyta</taxon>
        <taxon>Embryophyta</taxon>
        <taxon>Tracheophyta</taxon>
        <taxon>Spermatophyta</taxon>
        <taxon>Magnoliopsida</taxon>
        <taxon>Amborellales</taxon>
        <taxon>Amborellaceae</taxon>
        <taxon>Amborella</taxon>
    </lineage>
</organism>
<reference evidence="3" key="1">
    <citation type="journal article" date="2013" name="Science">
        <title>The Amborella genome and the evolution of flowering plants.</title>
        <authorList>
            <consortium name="Amborella Genome Project"/>
        </authorList>
    </citation>
    <scope>NUCLEOTIDE SEQUENCE [LARGE SCALE GENOMIC DNA]</scope>
</reference>
<dbReference type="Gramene" id="ERN04670">
    <property type="protein sequence ID" value="ERN04670"/>
    <property type="gene ID" value="AMTR_s00076p00112390"/>
</dbReference>
<evidence type="ECO:0000256" key="1">
    <source>
        <dbReference type="SAM" id="MobiDB-lite"/>
    </source>
</evidence>
<feature type="compositionally biased region" description="Basic and acidic residues" evidence="1">
    <location>
        <begin position="1"/>
        <end position="11"/>
    </location>
</feature>
<protein>
    <submittedName>
        <fullName evidence="2">Uncharacterized protein</fullName>
    </submittedName>
</protein>
<keyword evidence="3" id="KW-1185">Reference proteome</keyword>